<feature type="region of interest" description="Disordered" evidence="1">
    <location>
        <begin position="233"/>
        <end position="254"/>
    </location>
</feature>
<keyword evidence="2" id="KW-0812">Transmembrane</keyword>
<reference evidence="3 4" key="1">
    <citation type="submission" date="2021-02" db="EMBL/GenBank/DDBJ databases">
        <title>De Novo genome assembly of isolated myxobacteria.</title>
        <authorList>
            <person name="Stevens D.C."/>
        </authorList>
    </citation>
    <scope>NUCLEOTIDE SEQUENCE [LARGE SCALE GENOMIC DNA]</scope>
    <source>
        <strain evidence="3 4">SCHIC003</strain>
    </source>
</reference>
<name>A0ABX7NDS0_9BACT</name>
<feature type="transmembrane region" description="Helical" evidence="2">
    <location>
        <begin position="33"/>
        <end position="61"/>
    </location>
</feature>
<dbReference type="EMBL" id="CP071091">
    <property type="protein sequence ID" value="QSQ15745.1"/>
    <property type="molecule type" value="Genomic_DNA"/>
</dbReference>
<evidence type="ECO:0008006" key="5">
    <source>
        <dbReference type="Google" id="ProtNLM"/>
    </source>
</evidence>
<keyword evidence="4" id="KW-1185">Reference proteome</keyword>
<evidence type="ECO:0000313" key="3">
    <source>
        <dbReference type="EMBL" id="QSQ15745.1"/>
    </source>
</evidence>
<organism evidence="3 4">
    <name type="scientific">Myxococcus landrumensis</name>
    <dbReference type="NCBI Taxonomy" id="2813577"/>
    <lineage>
        <taxon>Bacteria</taxon>
        <taxon>Pseudomonadati</taxon>
        <taxon>Myxococcota</taxon>
        <taxon>Myxococcia</taxon>
        <taxon>Myxococcales</taxon>
        <taxon>Cystobacterineae</taxon>
        <taxon>Myxococcaceae</taxon>
        <taxon>Myxococcus</taxon>
    </lineage>
</organism>
<evidence type="ECO:0000256" key="2">
    <source>
        <dbReference type="SAM" id="Phobius"/>
    </source>
</evidence>
<evidence type="ECO:0000256" key="1">
    <source>
        <dbReference type="SAM" id="MobiDB-lite"/>
    </source>
</evidence>
<gene>
    <name evidence="3" type="ORF">JY572_06700</name>
</gene>
<evidence type="ECO:0000313" key="4">
    <source>
        <dbReference type="Proteomes" id="UP000663090"/>
    </source>
</evidence>
<keyword evidence="2" id="KW-1133">Transmembrane helix</keyword>
<protein>
    <recommendedName>
        <fullName evidence="5">DUF304 domain-containing protein</fullName>
    </recommendedName>
</protein>
<dbReference type="RefSeq" id="WP_206717437.1">
    <property type="nucleotide sequence ID" value="NZ_CP071091.1"/>
</dbReference>
<sequence length="270" mass="29725">MSSPSHPAGWPQWAQAIPPEPDEHVFETGGTYVLAYLFALLFSLPLLITIVVPLVAIWFFWGRSGRFLLTSHRLIWNPHMGKKVIIPREALRGLEIDVGTRMRSVSLRGAQKLTMPLLWRYKKLWGGLLLLQRWQPPSTTSATAAFKVVAGWRVSGLQVQPGAVVILRDSVRFLPEEPSANVAVEGGAAMAGLMLGVTYRSHRAQLPVVSALAQVARAQEPQSELDSLQRLVSGETWQGPPAKQGPAGKGRTRVTYQEGPRKLTFVVPAE</sequence>
<keyword evidence="2" id="KW-0472">Membrane</keyword>
<accession>A0ABX7NDS0</accession>
<dbReference type="Proteomes" id="UP000663090">
    <property type="component" value="Chromosome"/>
</dbReference>
<proteinExistence type="predicted"/>